<dbReference type="PANTHER" id="PTHR43617">
    <property type="entry name" value="L-AMINO ACID N-ACETYLTRANSFERASE"/>
    <property type="match status" value="1"/>
</dbReference>
<evidence type="ECO:0000313" key="2">
    <source>
        <dbReference type="EMBL" id="ACB94956.1"/>
    </source>
</evidence>
<dbReference type="PROSITE" id="PS51186">
    <property type="entry name" value="GNAT"/>
    <property type="match status" value="1"/>
</dbReference>
<name>B2IK24_BEII9</name>
<dbReference type="OrthoDB" id="336415at2"/>
<dbReference type="Proteomes" id="UP000001695">
    <property type="component" value="Chromosome"/>
</dbReference>
<dbReference type="InterPro" id="IPR000182">
    <property type="entry name" value="GNAT_dom"/>
</dbReference>
<organism evidence="2 3">
    <name type="scientific">Beijerinckia indica subsp. indica (strain ATCC 9039 / DSM 1715 / NCIMB 8712)</name>
    <dbReference type="NCBI Taxonomy" id="395963"/>
    <lineage>
        <taxon>Bacteria</taxon>
        <taxon>Pseudomonadati</taxon>
        <taxon>Pseudomonadota</taxon>
        <taxon>Alphaproteobacteria</taxon>
        <taxon>Hyphomicrobiales</taxon>
        <taxon>Beijerinckiaceae</taxon>
        <taxon>Beijerinckia</taxon>
    </lineage>
</organism>
<dbReference type="AlphaFoldDB" id="B2IK24"/>
<dbReference type="KEGG" id="bid:Bind_1316"/>
<dbReference type="GO" id="GO:0016747">
    <property type="term" value="F:acyltransferase activity, transferring groups other than amino-acyl groups"/>
    <property type="evidence" value="ECO:0007669"/>
    <property type="project" value="InterPro"/>
</dbReference>
<dbReference type="eggNOG" id="COG0456">
    <property type="taxonomic scope" value="Bacteria"/>
</dbReference>
<protein>
    <submittedName>
        <fullName evidence="2">GCN5-related N-acetyltransferase</fullName>
    </submittedName>
</protein>
<reference evidence="2 3" key="2">
    <citation type="journal article" date="2010" name="J. Bacteriol.">
        <title>Complete genome sequence of Beijerinckia indica subsp. indica.</title>
        <authorList>
            <person name="Tamas I."/>
            <person name="Dedysh S.N."/>
            <person name="Liesack W."/>
            <person name="Stott M.B."/>
            <person name="Alam M."/>
            <person name="Murrell J.C."/>
            <person name="Dunfield P.F."/>
        </authorList>
    </citation>
    <scope>NUCLEOTIDE SEQUENCE [LARGE SCALE GENOMIC DNA]</scope>
    <source>
        <strain evidence="3">ATCC 9039 / DSM 1715 / NCIMB 8712</strain>
    </source>
</reference>
<sequence>MAKVPMAKVPMAKVHGLEIRRAEAGDFEGLGALNNRLGFRLGPLPAPARNPDLYRHWLAAAQGTRLVAVQGSVIIGQAALTPPRQNVAGLVATLSIGVREDQRGQGVGGALLEALLAEADGPLSLDRIELTVFSDNHPALHLYKKFGFVLLQTRPEAVLRENRLCDVEDWIRMRL</sequence>
<dbReference type="InterPro" id="IPR050276">
    <property type="entry name" value="MshD_Acetyltransferase"/>
</dbReference>
<proteinExistence type="predicted"/>
<evidence type="ECO:0000313" key="3">
    <source>
        <dbReference type="Proteomes" id="UP000001695"/>
    </source>
</evidence>
<keyword evidence="3" id="KW-1185">Reference proteome</keyword>
<gene>
    <name evidence="2" type="ordered locus">Bind_1316</name>
</gene>
<dbReference type="EMBL" id="CP001016">
    <property type="protein sequence ID" value="ACB94956.1"/>
    <property type="molecule type" value="Genomic_DNA"/>
</dbReference>
<reference evidence="3" key="1">
    <citation type="submission" date="2008-03" db="EMBL/GenBank/DDBJ databases">
        <title>Complete sequence of chromosome of Beijerinckia indica subsp. indica ATCC 9039.</title>
        <authorList>
            <consortium name="US DOE Joint Genome Institute"/>
            <person name="Copeland A."/>
            <person name="Lucas S."/>
            <person name="Lapidus A."/>
            <person name="Glavina del Rio T."/>
            <person name="Dalin E."/>
            <person name="Tice H."/>
            <person name="Bruce D."/>
            <person name="Goodwin L."/>
            <person name="Pitluck S."/>
            <person name="LaButti K."/>
            <person name="Schmutz J."/>
            <person name="Larimer F."/>
            <person name="Land M."/>
            <person name="Hauser L."/>
            <person name="Kyrpides N."/>
            <person name="Mikhailova N."/>
            <person name="Dunfield P.F."/>
            <person name="Dedysh S.N."/>
            <person name="Liesack W."/>
            <person name="Saw J.H."/>
            <person name="Alam M."/>
            <person name="Chen Y."/>
            <person name="Murrell J.C."/>
            <person name="Richardson P."/>
        </authorList>
    </citation>
    <scope>NUCLEOTIDE SEQUENCE [LARGE SCALE GENOMIC DNA]</scope>
    <source>
        <strain evidence="3">ATCC 9039 / DSM 1715 / NCIMB 8712</strain>
    </source>
</reference>
<dbReference type="InterPro" id="IPR016181">
    <property type="entry name" value="Acyl_CoA_acyltransferase"/>
</dbReference>
<evidence type="ECO:0000259" key="1">
    <source>
        <dbReference type="PROSITE" id="PS51186"/>
    </source>
</evidence>
<dbReference type="Pfam" id="PF00583">
    <property type="entry name" value="Acetyltransf_1"/>
    <property type="match status" value="1"/>
</dbReference>
<keyword evidence="2" id="KW-0808">Transferase</keyword>
<dbReference type="SUPFAM" id="SSF55729">
    <property type="entry name" value="Acyl-CoA N-acyltransferases (Nat)"/>
    <property type="match status" value="1"/>
</dbReference>
<dbReference type="Gene3D" id="3.40.630.30">
    <property type="match status" value="1"/>
</dbReference>
<accession>B2IK24</accession>
<dbReference type="HOGENOM" id="CLU_013985_19_8_5"/>
<feature type="domain" description="N-acetyltransferase" evidence="1">
    <location>
        <begin position="17"/>
        <end position="175"/>
    </location>
</feature>
<dbReference type="STRING" id="395963.Bind_1316"/>